<gene>
    <name evidence="1" type="ordered locus">Igni_0154</name>
</gene>
<proteinExistence type="predicted"/>
<sequence>MRCCYLRPREPRPYKVSLEHPHVGPVPRLPTPLIEMHSEIEEARNLIPEDELSGLVVNLNKVIMYSDILKTFTNYMRFMESGIDMCEDVKKAQWKLEALNEVLMNVVLVMKKLNESVKYIERWIDKNLDKLKDTCESCETYRKVLRASKLWNKWKSEELCKQIVEPERETVTKLAEKMLKCQEDSKDASLIGRIMALFQRDTHQRNGNANSAT</sequence>
<dbReference type="AlphaFoldDB" id="A8A8T6"/>
<dbReference type="EMBL" id="CP000816">
    <property type="protein sequence ID" value="ABU81338.1"/>
    <property type="molecule type" value="Genomic_DNA"/>
</dbReference>
<dbReference type="Proteomes" id="UP000000262">
    <property type="component" value="Chromosome"/>
</dbReference>
<name>A8A8T6_IGNH4</name>
<dbReference type="STRING" id="453591.Igni_0154"/>
<dbReference type="KEGG" id="iho:Igni_0154"/>
<organism evidence="1 2">
    <name type="scientific">Ignicoccus hospitalis (strain KIN4/I / DSM 18386 / JCM 14125)</name>
    <dbReference type="NCBI Taxonomy" id="453591"/>
    <lineage>
        <taxon>Archaea</taxon>
        <taxon>Thermoproteota</taxon>
        <taxon>Thermoprotei</taxon>
        <taxon>Desulfurococcales</taxon>
        <taxon>Desulfurococcaceae</taxon>
        <taxon>Ignicoccus</taxon>
    </lineage>
</organism>
<evidence type="ECO:0000313" key="2">
    <source>
        <dbReference type="Proteomes" id="UP000000262"/>
    </source>
</evidence>
<accession>A8A8T6</accession>
<keyword evidence="2" id="KW-1185">Reference proteome</keyword>
<dbReference type="HOGENOM" id="CLU_1292024_0_0_2"/>
<evidence type="ECO:0000313" key="1">
    <source>
        <dbReference type="EMBL" id="ABU81338.1"/>
    </source>
</evidence>
<protein>
    <submittedName>
        <fullName evidence="1">Uncharacterized protein</fullName>
    </submittedName>
</protein>
<reference evidence="1 2" key="1">
    <citation type="journal article" date="2008" name="Genome Biol.">
        <title>A genomic analysis of the archaeal system Ignicoccus hospitalis-Nanoarchaeum equitans.</title>
        <authorList>
            <person name="Podar M."/>
            <person name="Anderson I."/>
            <person name="Makarova K.S."/>
            <person name="Elkins J.G."/>
            <person name="Ivanova N."/>
            <person name="Wall M.A."/>
            <person name="Lykidis A."/>
            <person name="Mavromatis K."/>
            <person name="Sun H."/>
            <person name="Hudson M.E."/>
            <person name="Chen W."/>
            <person name="Deciu C."/>
            <person name="Hutchison D."/>
            <person name="Eads J.R."/>
            <person name="Anderson A."/>
            <person name="Fernandes F."/>
            <person name="Szeto E."/>
            <person name="Lapidus A."/>
            <person name="Kyrpides N.C."/>
            <person name="Saier M.H.Jr."/>
            <person name="Richardson P.M."/>
            <person name="Rachel R."/>
            <person name="Huber H."/>
            <person name="Eisen J.A."/>
            <person name="Koonin E.V."/>
            <person name="Keller M."/>
            <person name="Stetter K.O."/>
        </authorList>
    </citation>
    <scope>NUCLEOTIDE SEQUENCE [LARGE SCALE GENOMIC DNA]</scope>
    <source>
        <strain evidence="2">KIN4/I / DSM 18386 / JCM 14125</strain>
    </source>
</reference>